<protein>
    <recommendedName>
        <fullName evidence="3">DUF3052 domain-containing protein</fullName>
    </recommendedName>
</protein>
<name>A0A0S8JZN2_UNCW3</name>
<reference evidence="1 2" key="1">
    <citation type="journal article" date="2015" name="Microbiome">
        <title>Genomic resolution of linkages in carbon, nitrogen, and sulfur cycling among widespread estuary sediment bacteria.</title>
        <authorList>
            <person name="Baker B.J."/>
            <person name="Lazar C.S."/>
            <person name="Teske A.P."/>
            <person name="Dick G.J."/>
        </authorList>
    </citation>
    <scope>NUCLEOTIDE SEQUENCE [LARGE SCALE GENOMIC DNA]</scope>
    <source>
        <strain evidence="1">SM1_77</strain>
    </source>
</reference>
<sequence length="131" mass="14537">MLAGYSSTPLVKKLGIKAHSTIVLINAPHDFGKVLGKLPDGVLFGKKATRKNDMMIWFVKSRKELKKRITIIAALVTQGGLWIAWPKKGSPISSDLSQRYVRKIGIGADLVDYKVCAIDETWAGLKFARRK</sequence>
<proteinExistence type="predicted"/>
<dbReference type="AlphaFoldDB" id="A0A0S8JZN2"/>
<evidence type="ECO:0008006" key="3">
    <source>
        <dbReference type="Google" id="ProtNLM"/>
    </source>
</evidence>
<organism evidence="1 2">
    <name type="scientific">candidate division WOR_3 bacterium SM1_77</name>
    <dbReference type="NCBI Taxonomy" id="1703778"/>
    <lineage>
        <taxon>Bacteria</taxon>
        <taxon>Bacteria division WOR-3</taxon>
    </lineage>
</organism>
<evidence type="ECO:0000313" key="1">
    <source>
        <dbReference type="EMBL" id="KPL14077.1"/>
    </source>
</evidence>
<gene>
    <name evidence="1" type="ORF">AMJ74_04075</name>
</gene>
<comment type="caution">
    <text evidence="1">The sequence shown here is derived from an EMBL/GenBank/DDBJ whole genome shotgun (WGS) entry which is preliminary data.</text>
</comment>
<dbReference type="EMBL" id="LJVE01000068">
    <property type="protein sequence ID" value="KPL14077.1"/>
    <property type="molecule type" value="Genomic_DNA"/>
</dbReference>
<evidence type="ECO:0000313" key="2">
    <source>
        <dbReference type="Proteomes" id="UP000050975"/>
    </source>
</evidence>
<dbReference type="Proteomes" id="UP000050975">
    <property type="component" value="Unassembled WGS sequence"/>
</dbReference>
<accession>A0A0S8JZN2</accession>